<evidence type="ECO:0000256" key="2">
    <source>
        <dbReference type="SAM" id="Phobius"/>
    </source>
</evidence>
<dbReference type="Proteomes" id="UP001437460">
    <property type="component" value="Unassembled WGS sequence"/>
</dbReference>
<keyword evidence="2" id="KW-0812">Transmembrane</keyword>
<feature type="transmembrane region" description="Helical" evidence="2">
    <location>
        <begin position="144"/>
        <end position="168"/>
    </location>
</feature>
<feature type="transmembrane region" description="Helical" evidence="2">
    <location>
        <begin position="51"/>
        <end position="78"/>
    </location>
</feature>
<sequence length="231" mass="25057">MTAPSEQEVTGMLNYLWGGMLLAGMLWGALNGTWNEVTQALLDSAKESVSLGLTMLGILSFWCGIMEIGTRAGLVGWLTGRMTPLLDFLFPELGRDHPAREPIAVNIIANMLGLGMAATPAGLNAMQEMAKDIQASEDGMRTATASMCTFMILNISSLQLIPVTLIAYRSQYGSRQPEAVLGPALAATAVSTLVAVVFCKLMDWRNRRRRQHDSGEPTPGNQVKSQEVTRR</sequence>
<name>A0ABV1HLQ0_9FIRM</name>
<keyword evidence="2" id="KW-1133">Transmembrane helix</keyword>
<organism evidence="3 4">
    <name type="scientific">Ventrimonas faecis</name>
    <dbReference type="NCBI Taxonomy" id="3133170"/>
    <lineage>
        <taxon>Bacteria</taxon>
        <taxon>Bacillati</taxon>
        <taxon>Bacillota</taxon>
        <taxon>Clostridia</taxon>
        <taxon>Lachnospirales</taxon>
        <taxon>Lachnospiraceae</taxon>
        <taxon>Ventrimonas</taxon>
    </lineage>
</organism>
<feature type="compositionally biased region" description="Polar residues" evidence="1">
    <location>
        <begin position="219"/>
        <end position="231"/>
    </location>
</feature>
<feature type="transmembrane region" description="Helical" evidence="2">
    <location>
        <begin position="180"/>
        <end position="201"/>
    </location>
</feature>
<gene>
    <name evidence="3" type="ORF">WMO41_08695</name>
</gene>
<proteinExistence type="predicted"/>
<keyword evidence="4" id="KW-1185">Reference proteome</keyword>
<evidence type="ECO:0000256" key="1">
    <source>
        <dbReference type="SAM" id="MobiDB-lite"/>
    </source>
</evidence>
<comment type="caution">
    <text evidence="3">The sequence shown here is derived from an EMBL/GenBank/DDBJ whole genome shotgun (WGS) entry which is preliminary data.</text>
</comment>
<evidence type="ECO:0000313" key="3">
    <source>
        <dbReference type="EMBL" id="MEQ2563235.1"/>
    </source>
</evidence>
<dbReference type="EMBL" id="JBBMFJ010000016">
    <property type="protein sequence ID" value="MEQ2563235.1"/>
    <property type="molecule type" value="Genomic_DNA"/>
</dbReference>
<feature type="region of interest" description="Disordered" evidence="1">
    <location>
        <begin position="208"/>
        <end position="231"/>
    </location>
</feature>
<keyword evidence="2" id="KW-0472">Membrane</keyword>
<feature type="transmembrane region" description="Helical" evidence="2">
    <location>
        <begin position="12"/>
        <end position="30"/>
    </location>
</feature>
<dbReference type="RefSeq" id="WP_349229418.1">
    <property type="nucleotide sequence ID" value="NZ_JBBMFJ010000016.1"/>
</dbReference>
<evidence type="ECO:0000313" key="4">
    <source>
        <dbReference type="Proteomes" id="UP001437460"/>
    </source>
</evidence>
<reference evidence="3 4" key="1">
    <citation type="submission" date="2024-03" db="EMBL/GenBank/DDBJ databases">
        <title>Human intestinal bacterial collection.</title>
        <authorList>
            <person name="Pauvert C."/>
            <person name="Hitch T.C.A."/>
            <person name="Clavel T."/>
        </authorList>
    </citation>
    <scope>NUCLEOTIDE SEQUENCE [LARGE SCALE GENOMIC DNA]</scope>
    <source>
        <strain evidence="3 4">CLA-AP-H27</strain>
    </source>
</reference>
<feature type="transmembrane region" description="Helical" evidence="2">
    <location>
        <begin position="103"/>
        <end position="123"/>
    </location>
</feature>
<accession>A0ABV1HLQ0</accession>
<protein>
    <submittedName>
        <fullName evidence="3">Nucleoside recognition protein</fullName>
    </submittedName>
</protein>